<dbReference type="Proteomes" id="UP001258945">
    <property type="component" value="Unassembled WGS sequence"/>
</dbReference>
<dbReference type="CDD" id="cd01168">
    <property type="entry name" value="adenosine_kinase"/>
    <property type="match status" value="1"/>
</dbReference>
<protein>
    <submittedName>
        <fullName evidence="6">Adenosine kinase</fullName>
    </submittedName>
    <submittedName>
        <fullName evidence="5">Carbohydrate kinase</fullName>
    </submittedName>
</protein>
<evidence type="ECO:0000313" key="6">
    <source>
        <dbReference type="EMBL" id="MDT8329962.1"/>
    </source>
</evidence>
<dbReference type="InterPro" id="IPR052700">
    <property type="entry name" value="Carb_kinase_PfkB-like"/>
</dbReference>
<reference evidence="5 7" key="1">
    <citation type="submission" date="2016-05" db="EMBL/GenBank/DDBJ databases">
        <title>Complete Genome and Methylome Analysis of Psychrotrophic Bacterial Isolates from Antarctic Lake Untersee.</title>
        <authorList>
            <person name="Fomenkov A."/>
            <person name="Akimov V.N."/>
            <person name="Vasilyeva L.V."/>
            <person name="Andersen D."/>
            <person name="Vincze T."/>
            <person name="Roberts R.J."/>
        </authorList>
    </citation>
    <scope>NUCLEOTIDE SEQUENCE [LARGE SCALE GENOMIC DNA]</scope>
    <source>
        <strain evidence="5 7">U14-5</strain>
    </source>
</reference>
<keyword evidence="2" id="KW-0808">Transferase</keyword>
<dbReference type="GO" id="GO:0016301">
    <property type="term" value="F:kinase activity"/>
    <property type="evidence" value="ECO:0007669"/>
    <property type="project" value="UniProtKB-KW"/>
</dbReference>
<evidence type="ECO:0000259" key="4">
    <source>
        <dbReference type="Pfam" id="PF00294"/>
    </source>
</evidence>
<dbReference type="PANTHER" id="PTHR43320:SF3">
    <property type="entry name" value="CARBOHYDRATE KINASE PFKB DOMAIN-CONTAINING PROTEIN"/>
    <property type="match status" value="1"/>
</dbReference>
<keyword evidence="8" id="KW-1185">Reference proteome</keyword>
<reference evidence="6 8" key="2">
    <citation type="journal article" date="2019" name="Microb. Pathog.">
        <title>Comparison of VITEK 2, MALDI-TOF MS, 16S rRNA gene sequencing, and whole-genome sequencing for identification of Roseomonas mucosa.</title>
        <authorList>
            <person name="Rudolph W.W."/>
            <person name="Gunzer F."/>
            <person name="Trauth M."/>
            <person name="Bunk B."/>
            <person name="Bigge R."/>
            <person name="Schrottner P."/>
        </authorList>
    </citation>
    <scope>NUCLEOTIDE SEQUENCE [LARGE SCALE GENOMIC DNA]</scope>
    <source>
        <strain evidence="6 8">DSM 103800</strain>
    </source>
</reference>
<dbReference type="PANTHER" id="PTHR43320">
    <property type="entry name" value="SUGAR KINASE"/>
    <property type="match status" value="1"/>
</dbReference>
<evidence type="ECO:0000313" key="5">
    <source>
        <dbReference type="EMBL" id="APT58236.1"/>
    </source>
</evidence>
<evidence type="ECO:0000256" key="3">
    <source>
        <dbReference type="ARBA" id="ARBA00022777"/>
    </source>
</evidence>
<dbReference type="Proteomes" id="UP000185494">
    <property type="component" value="Chromosome 1"/>
</dbReference>
<evidence type="ECO:0000313" key="8">
    <source>
        <dbReference type="Proteomes" id="UP001258945"/>
    </source>
</evidence>
<dbReference type="EMBL" id="JAVVDO010000003">
    <property type="protein sequence ID" value="MDT8329962.1"/>
    <property type="molecule type" value="Genomic_DNA"/>
</dbReference>
<sequence>MTAPSLDILGIGNAIVDVIARAEPDLLRARGLTPGEMRLIDTAEADALYAVMGPGTESSGGSAGNTCAVAAGLGAKVGYLGKVADDQLGRVFAHDMRAIGVHFPTAPSTGGTPTARCLILVTPDGQRTMSTYLGACVEFGPADVDEAAVRGAKVTYMEGYLFDPPAAQQAFRTAADIARAAGREVSITLSDPFCVGRHRDAFRAFVKERTDILFANETEILSLYETESFEDALAAAQREVRVAVLTRSEKGSVVAVDGQVHEVAAVPTQVVDTTGAGDAYAAGFLAAHTRGLPPGECGRWGSVAAAEVIAHFGARPQTDLKALIGQG</sequence>
<dbReference type="InterPro" id="IPR029056">
    <property type="entry name" value="Ribokinase-like"/>
</dbReference>
<evidence type="ECO:0000313" key="7">
    <source>
        <dbReference type="Proteomes" id="UP000185494"/>
    </source>
</evidence>
<comment type="similarity">
    <text evidence="1">Belongs to the carbohydrate kinase PfkB family.</text>
</comment>
<dbReference type="AlphaFoldDB" id="A0A1L7AHG9"/>
<dbReference type="eggNOG" id="COG0524">
    <property type="taxonomic scope" value="Bacteria"/>
</dbReference>
<dbReference type="RefSeq" id="WP_075799008.1">
    <property type="nucleotide sequence ID" value="NZ_CP015583.1"/>
</dbReference>
<dbReference type="PROSITE" id="PS00584">
    <property type="entry name" value="PFKB_KINASES_2"/>
    <property type="match status" value="1"/>
</dbReference>
<evidence type="ECO:0000256" key="1">
    <source>
        <dbReference type="ARBA" id="ARBA00010688"/>
    </source>
</evidence>
<dbReference type="Pfam" id="PF00294">
    <property type="entry name" value="PfkB"/>
    <property type="match status" value="1"/>
</dbReference>
<dbReference type="KEGG" id="rgi:RGI145_15075"/>
<dbReference type="SUPFAM" id="SSF53613">
    <property type="entry name" value="Ribokinase-like"/>
    <property type="match status" value="1"/>
</dbReference>
<dbReference type="InterPro" id="IPR011611">
    <property type="entry name" value="PfkB_dom"/>
</dbReference>
<dbReference type="InterPro" id="IPR002173">
    <property type="entry name" value="Carboh/pur_kinase_PfkB_CS"/>
</dbReference>
<gene>
    <name evidence="5" type="ORF">RGI145_15075</name>
    <name evidence="6" type="ORF">RQ831_02785</name>
</gene>
<organism evidence="5 7">
    <name type="scientific">Roseomonas gilardii</name>
    <dbReference type="NCBI Taxonomy" id="257708"/>
    <lineage>
        <taxon>Bacteria</taxon>
        <taxon>Pseudomonadati</taxon>
        <taxon>Pseudomonadota</taxon>
        <taxon>Alphaproteobacteria</taxon>
        <taxon>Acetobacterales</taxon>
        <taxon>Roseomonadaceae</taxon>
        <taxon>Roseomonas</taxon>
    </lineage>
</organism>
<accession>A0A1L7AHG9</accession>
<keyword evidence="3 5" id="KW-0418">Kinase</keyword>
<dbReference type="STRING" id="257708.RGI145_15075"/>
<name>A0A1L7AHG9_9PROT</name>
<dbReference type="Gene3D" id="3.40.1190.20">
    <property type="match status" value="1"/>
</dbReference>
<dbReference type="EMBL" id="CP015583">
    <property type="protein sequence ID" value="APT58236.1"/>
    <property type="molecule type" value="Genomic_DNA"/>
</dbReference>
<reference evidence="6" key="3">
    <citation type="submission" date="2023-09" db="EMBL/GenBank/DDBJ databases">
        <authorList>
            <person name="Schober I."/>
            <person name="Bunk B."/>
        </authorList>
    </citation>
    <scope>NUCLEOTIDE SEQUENCE</scope>
    <source>
        <strain evidence="6">DSM 103800</strain>
    </source>
</reference>
<proteinExistence type="inferred from homology"/>
<feature type="domain" description="Carbohydrate kinase PfkB" evidence="4">
    <location>
        <begin position="56"/>
        <end position="316"/>
    </location>
</feature>
<evidence type="ECO:0000256" key="2">
    <source>
        <dbReference type="ARBA" id="ARBA00022679"/>
    </source>
</evidence>